<sequence>MPRPSVESARLRTPAHWIVWTAVLFAVTFALGFAAKAVPSLRFGDVVVAVNAVSSPVLDRVALLADLLDRPAVAVGILVAVFVVLFVATGWRRAMGTCVATGFGWLTTLLVKAVVAEPRPSTAELTHPLHISPATLSYPSGHVVFAVAVVTGLMLACRRTVPAVMVGVIGGAIALVVGWARLYAGVHYPTDIVGGFLNGIAGVLLSAGLWNLPFGRRQPRSAAEQ</sequence>
<feature type="transmembrane region" description="Helical" evidence="1">
    <location>
        <begin position="136"/>
        <end position="156"/>
    </location>
</feature>
<name>A0A1E2SJY1_LEIXY</name>
<evidence type="ECO:0000259" key="2">
    <source>
        <dbReference type="SMART" id="SM00014"/>
    </source>
</evidence>
<accession>A0A1E2SJY1</accession>
<dbReference type="Pfam" id="PF01569">
    <property type="entry name" value="PAP2"/>
    <property type="match status" value="1"/>
</dbReference>
<dbReference type="InterPro" id="IPR036938">
    <property type="entry name" value="PAP2/HPO_sf"/>
</dbReference>
<organism evidence="3 4">
    <name type="scientific">Leifsonia xyli subsp. xyli</name>
    <dbReference type="NCBI Taxonomy" id="59736"/>
    <lineage>
        <taxon>Bacteria</taxon>
        <taxon>Bacillati</taxon>
        <taxon>Actinomycetota</taxon>
        <taxon>Actinomycetes</taxon>
        <taxon>Micrococcales</taxon>
        <taxon>Microbacteriaceae</taxon>
        <taxon>Leifsonia</taxon>
    </lineage>
</organism>
<dbReference type="PANTHER" id="PTHR14969">
    <property type="entry name" value="SPHINGOSINE-1-PHOSPHATE PHOSPHOHYDROLASE"/>
    <property type="match status" value="1"/>
</dbReference>
<dbReference type="InterPro" id="IPR000326">
    <property type="entry name" value="PAP2/HPO"/>
</dbReference>
<feature type="transmembrane region" description="Helical" evidence="1">
    <location>
        <begin position="71"/>
        <end position="91"/>
    </location>
</feature>
<dbReference type="OrthoDB" id="9789113at2"/>
<reference evidence="3 4" key="1">
    <citation type="submission" date="2015-11" db="EMBL/GenBank/DDBJ databases">
        <authorList>
            <person name="Zhang Y."/>
            <person name="Guo Z."/>
        </authorList>
    </citation>
    <scope>NUCLEOTIDE SEQUENCE [LARGE SCALE GENOMIC DNA]</scope>
    <source>
        <strain evidence="4">gdw1</strain>
    </source>
</reference>
<feature type="transmembrane region" description="Helical" evidence="1">
    <location>
        <begin position="163"/>
        <end position="180"/>
    </location>
</feature>
<evidence type="ECO:0000313" key="4">
    <source>
        <dbReference type="Proteomes" id="UP000094426"/>
    </source>
</evidence>
<feature type="domain" description="Phosphatidic acid phosphatase type 2/haloperoxidase" evidence="2">
    <location>
        <begin position="94"/>
        <end position="207"/>
    </location>
</feature>
<proteinExistence type="predicted"/>
<dbReference type="EMBL" id="LNZG01000018">
    <property type="protein sequence ID" value="ODA90175.1"/>
    <property type="molecule type" value="Genomic_DNA"/>
</dbReference>
<dbReference type="SMART" id="SM00014">
    <property type="entry name" value="acidPPc"/>
    <property type="match status" value="1"/>
</dbReference>
<feature type="transmembrane region" description="Helical" evidence="1">
    <location>
        <begin position="192"/>
        <end position="212"/>
    </location>
</feature>
<keyword evidence="1" id="KW-0812">Transmembrane</keyword>
<dbReference type="AlphaFoldDB" id="A0A1E2SJY1"/>
<dbReference type="RefSeq" id="WP_041766934.1">
    <property type="nucleotide sequence ID" value="NZ_LNZG01000018.1"/>
</dbReference>
<dbReference type="Proteomes" id="UP000094426">
    <property type="component" value="Unassembled WGS sequence"/>
</dbReference>
<keyword evidence="1" id="KW-1133">Transmembrane helix</keyword>
<feature type="transmembrane region" description="Helical" evidence="1">
    <location>
        <begin position="15"/>
        <end position="34"/>
    </location>
</feature>
<dbReference type="Gene3D" id="1.20.144.10">
    <property type="entry name" value="Phosphatidic acid phosphatase type 2/haloperoxidase"/>
    <property type="match status" value="1"/>
</dbReference>
<dbReference type="PANTHER" id="PTHR14969:SF13">
    <property type="entry name" value="AT30094P"/>
    <property type="match status" value="1"/>
</dbReference>
<keyword evidence="1" id="KW-0472">Membrane</keyword>
<evidence type="ECO:0000313" key="3">
    <source>
        <dbReference type="EMBL" id="ODA90175.1"/>
    </source>
</evidence>
<protein>
    <submittedName>
        <fullName evidence="3">Phosphatidylglycerophosphatase</fullName>
    </submittedName>
</protein>
<feature type="transmembrane region" description="Helical" evidence="1">
    <location>
        <begin position="98"/>
        <end position="116"/>
    </location>
</feature>
<dbReference type="SUPFAM" id="SSF48317">
    <property type="entry name" value="Acid phosphatase/Vanadium-dependent haloperoxidase"/>
    <property type="match status" value="1"/>
</dbReference>
<evidence type="ECO:0000256" key="1">
    <source>
        <dbReference type="SAM" id="Phobius"/>
    </source>
</evidence>
<comment type="caution">
    <text evidence="3">The sequence shown here is derived from an EMBL/GenBank/DDBJ whole genome shotgun (WGS) entry which is preliminary data.</text>
</comment>
<gene>
    <name evidence="3" type="ORF">ATY41_11075</name>
</gene>